<evidence type="ECO:0000256" key="4">
    <source>
        <dbReference type="ARBA" id="ARBA00012216"/>
    </source>
</evidence>
<dbReference type="GO" id="GO:0009252">
    <property type="term" value="P:peptidoglycan biosynthetic process"/>
    <property type="evidence" value="ECO:0007669"/>
    <property type="project" value="UniProtKB-UniRule"/>
</dbReference>
<dbReference type="PROSITE" id="PS50975">
    <property type="entry name" value="ATP_GRASP"/>
    <property type="match status" value="1"/>
</dbReference>
<dbReference type="GO" id="GO:0046872">
    <property type="term" value="F:metal ion binding"/>
    <property type="evidence" value="ECO:0007669"/>
    <property type="project" value="UniProtKB-KW"/>
</dbReference>
<evidence type="ECO:0000313" key="18">
    <source>
        <dbReference type="EMBL" id="CEN47438.1"/>
    </source>
</evidence>
<keyword evidence="10 13" id="KW-0573">Peptidoglycan synthesis</keyword>
<evidence type="ECO:0000259" key="17">
    <source>
        <dbReference type="PROSITE" id="PS50975"/>
    </source>
</evidence>
<dbReference type="GO" id="GO:0071555">
    <property type="term" value="P:cell wall organization"/>
    <property type="evidence" value="ECO:0007669"/>
    <property type="project" value="UniProtKB-KW"/>
</dbReference>
<dbReference type="InterPro" id="IPR005905">
    <property type="entry name" value="D_ala_D_ala"/>
</dbReference>
<dbReference type="Gene3D" id="3.30.1490.20">
    <property type="entry name" value="ATP-grasp fold, A domain"/>
    <property type="match status" value="1"/>
</dbReference>
<dbReference type="EC" id="6.3.2.4" evidence="4 13"/>
<evidence type="ECO:0000256" key="14">
    <source>
        <dbReference type="PIRSR" id="PIRSR039102-1"/>
    </source>
</evidence>
<dbReference type="InterPro" id="IPR011761">
    <property type="entry name" value="ATP-grasp"/>
</dbReference>
<keyword evidence="11 13" id="KW-0961">Cell wall biogenesis/degradation</keyword>
<dbReference type="GO" id="GO:0008360">
    <property type="term" value="P:regulation of cell shape"/>
    <property type="evidence" value="ECO:0007669"/>
    <property type="project" value="UniProtKB-KW"/>
</dbReference>
<dbReference type="RefSeq" id="WP_042344580.1">
    <property type="nucleotide sequence ID" value="NZ_CDOI01000155.1"/>
</dbReference>
<dbReference type="Gene3D" id="3.40.50.20">
    <property type="match status" value="1"/>
</dbReference>
<comment type="cofactor">
    <cofactor evidence="15">
        <name>Mg(2+)</name>
        <dbReference type="ChEBI" id="CHEBI:18420"/>
    </cofactor>
    <cofactor evidence="15">
        <name>Mn(2+)</name>
        <dbReference type="ChEBI" id="CHEBI:29035"/>
    </cofactor>
    <text evidence="15">Binds 2 magnesium or manganese ions per subunit.</text>
</comment>
<evidence type="ECO:0000256" key="15">
    <source>
        <dbReference type="PIRSR" id="PIRSR039102-3"/>
    </source>
</evidence>
<keyword evidence="5 13" id="KW-0963">Cytoplasm</keyword>
<evidence type="ECO:0000256" key="8">
    <source>
        <dbReference type="ARBA" id="ARBA00022840"/>
    </source>
</evidence>
<keyword evidence="15" id="KW-0460">Magnesium</keyword>
<dbReference type="GO" id="GO:0008716">
    <property type="term" value="F:D-alanine-D-alanine ligase activity"/>
    <property type="evidence" value="ECO:0007669"/>
    <property type="project" value="UniProtKB-UniRule"/>
</dbReference>
<dbReference type="InterPro" id="IPR000291">
    <property type="entry name" value="D-Ala_lig_Van_CS"/>
</dbReference>
<comment type="cofactor">
    <cofactor evidence="1">
        <name>Mn(2+)</name>
        <dbReference type="ChEBI" id="CHEBI:29035"/>
    </cofactor>
</comment>
<comment type="pathway">
    <text evidence="13">Cell wall biogenesis; peptidoglycan biosynthesis.</text>
</comment>
<feature type="domain" description="ATP-grasp" evidence="17">
    <location>
        <begin position="122"/>
        <end position="321"/>
    </location>
</feature>
<comment type="catalytic activity">
    <reaction evidence="12 13">
        <text>2 D-alanine + ATP = D-alanyl-D-alanine + ADP + phosphate + H(+)</text>
        <dbReference type="Rhea" id="RHEA:11224"/>
        <dbReference type="ChEBI" id="CHEBI:15378"/>
        <dbReference type="ChEBI" id="CHEBI:30616"/>
        <dbReference type="ChEBI" id="CHEBI:43474"/>
        <dbReference type="ChEBI" id="CHEBI:57416"/>
        <dbReference type="ChEBI" id="CHEBI:57822"/>
        <dbReference type="ChEBI" id="CHEBI:456216"/>
        <dbReference type="EC" id="6.3.2.4"/>
    </reaction>
</comment>
<dbReference type="GO" id="GO:0005737">
    <property type="term" value="C:cytoplasm"/>
    <property type="evidence" value="ECO:0007669"/>
    <property type="project" value="UniProtKB-SubCell"/>
</dbReference>
<evidence type="ECO:0000256" key="3">
    <source>
        <dbReference type="ARBA" id="ARBA00010871"/>
    </source>
</evidence>
<accession>A0A0B7IBW6</accession>
<dbReference type="PROSITE" id="PS00844">
    <property type="entry name" value="DALA_DALA_LIGASE_2"/>
    <property type="match status" value="1"/>
</dbReference>
<dbReference type="NCBIfam" id="TIGR01205">
    <property type="entry name" value="D_ala_D_alaTIGR"/>
    <property type="match status" value="1"/>
</dbReference>
<dbReference type="PANTHER" id="PTHR23132">
    <property type="entry name" value="D-ALANINE--D-ALANINE LIGASE"/>
    <property type="match status" value="1"/>
</dbReference>
<dbReference type="InterPro" id="IPR013815">
    <property type="entry name" value="ATP_grasp_subdomain_1"/>
</dbReference>
<evidence type="ECO:0000256" key="16">
    <source>
        <dbReference type="PROSITE-ProRule" id="PRU00409"/>
    </source>
</evidence>
<dbReference type="NCBIfam" id="NF002378">
    <property type="entry name" value="PRK01372.1"/>
    <property type="match status" value="1"/>
</dbReference>
<feature type="active site" evidence="14">
    <location>
        <position position="15"/>
    </location>
</feature>
<dbReference type="NCBIfam" id="NF002527">
    <property type="entry name" value="PRK01966.1-3"/>
    <property type="match status" value="1"/>
</dbReference>
<keyword evidence="15" id="KW-0479">Metal-binding</keyword>
<dbReference type="PROSITE" id="PS00843">
    <property type="entry name" value="DALA_DALA_LIGASE_1"/>
    <property type="match status" value="1"/>
</dbReference>
<proteinExistence type="inferred from homology"/>
<comment type="function">
    <text evidence="13">Cell wall formation.</text>
</comment>
<reference evidence="18 19" key="1">
    <citation type="submission" date="2015-01" db="EMBL/GenBank/DDBJ databases">
        <authorList>
            <person name="Xiang T."/>
            <person name="Song Y."/>
            <person name="Huang L."/>
            <person name="Wang B."/>
            <person name="Wu P."/>
        </authorList>
    </citation>
    <scope>NUCLEOTIDE SEQUENCE [LARGE SCALE GENOMIC DNA]</scope>
    <source>
        <strain evidence="18 19">CcD38</strain>
    </source>
</reference>
<evidence type="ECO:0000256" key="6">
    <source>
        <dbReference type="ARBA" id="ARBA00022598"/>
    </source>
</evidence>
<protein>
    <recommendedName>
        <fullName evidence="4 13">D-alanine--D-alanine ligase</fullName>
        <ecNumber evidence="4 13">6.3.2.4</ecNumber>
    </recommendedName>
    <alternativeName>
        <fullName evidence="13">D-Ala-D-Ala ligase</fullName>
    </alternativeName>
    <alternativeName>
        <fullName evidence="13">D-alanylalanine synthetase</fullName>
    </alternativeName>
</protein>
<evidence type="ECO:0000256" key="10">
    <source>
        <dbReference type="ARBA" id="ARBA00022984"/>
    </source>
</evidence>
<dbReference type="PIRSF" id="PIRSF039102">
    <property type="entry name" value="Ddl/VanB"/>
    <property type="match status" value="1"/>
</dbReference>
<dbReference type="InterPro" id="IPR011095">
    <property type="entry name" value="Dala_Dala_lig_C"/>
</dbReference>
<dbReference type="SUPFAM" id="SSF52440">
    <property type="entry name" value="PreATP-grasp domain"/>
    <property type="match status" value="1"/>
</dbReference>
<dbReference type="PANTHER" id="PTHR23132:SF23">
    <property type="entry name" value="D-ALANINE--D-ALANINE LIGASE B"/>
    <property type="match status" value="1"/>
</dbReference>
<evidence type="ECO:0000256" key="5">
    <source>
        <dbReference type="ARBA" id="ARBA00022490"/>
    </source>
</evidence>
<evidence type="ECO:0000256" key="2">
    <source>
        <dbReference type="ARBA" id="ARBA00004496"/>
    </source>
</evidence>
<feature type="active site" evidence="14">
    <location>
        <position position="166"/>
    </location>
</feature>
<dbReference type="Gene3D" id="3.30.470.20">
    <property type="entry name" value="ATP-grasp fold, B domain"/>
    <property type="match status" value="1"/>
</dbReference>
<organism evidence="18 19">
    <name type="scientific">Capnocytophaga canis</name>
    <dbReference type="NCBI Taxonomy" id="1848903"/>
    <lineage>
        <taxon>Bacteria</taxon>
        <taxon>Pseudomonadati</taxon>
        <taxon>Bacteroidota</taxon>
        <taxon>Flavobacteriia</taxon>
        <taxon>Flavobacteriales</taxon>
        <taxon>Flavobacteriaceae</taxon>
        <taxon>Capnocytophaga</taxon>
    </lineage>
</organism>
<dbReference type="Proteomes" id="UP000045051">
    <property type="component" value="Unassembled WGS sequence"/>
</dbReference>
<feature type="binding site" evidence="15">
    <location>
        <position position="276"/>
    </location>
    <ligand>
        <name>Mg(2+)</name>
        <dbReference type="ChEBI" id="CHEBI:18420"/>
        <label>1</label>
    </ligand>
</feature>
<evidence type="ECO:0000256" key="7">
    <source>
        <dbReference type="ARBA" id="ARBA00022741"/>
    </source>
</evidence>
<dbReference type="SUPFAM" id="SSF56059">
    <property type="entry name" value="Glutathione synthetase ATP-binding domain-like"/>
    <property type="match status" value="1"/>
</dbReference>
<evidence type="ECO:0000256" key="12">
    <source>
        <dbReference type="ARBA" id="ARBA00047614"/>
    </source>
</evidence>
<keyword evidence="9 13" id="KW-0133">Cell shape</keyword>
<dbReference type="GO" id="GO:0005524">
    <property type="term" value="F:ATP binding"/>
    <property type="evidence" value="ECO:0007669"/>
    <property type="project" value="UniProtKB-UniRule"/>
</dbReference>
<dbReference type="EMBL" id="CDOI01000155">
    <property type="protein sequence ID" value="CEN47438.1"/>
    <property type="molecule type" value="Genomic_DNA"/>
</dbReference>
<evidence type="ECO:0000313" key="19">
    <source>
        <dbReference type="Proteomes" id="UP000045051"/>
    </source>
</evidence>
<evidence type="ECO:0000256" key="1">
    <source>
        <dbReference type="ARBA" id="ARBA00001936"/>
    </source>
</evidence>
<dbReference type="AlphaFoldDB" id="A0A0B7IBW6"/>
<gene>
    <name evidence="13 18" type="primary">ddl</name>
    <name evidence="18" type="ORF">CCAND38_430051</name>
</gene>
<keyword evidence="6 13" id="KW-0436">Ligase</keyword>
<feature type="binding site" evidence="15">
    <location>
        <position position="288"/>
    </location>
    <ligand>
        <name>Mg(2+)</name>
        <dbReference type="ChEBI" id="CHEBI:18420"/>
        <label>2</label>
    </ligand>
</feature>
<comment type="similarity">
    <text evidence="3 13">Belongs to the D-alanine--D-alanine ligase family.</text>
</comment>
<feature type="binding site" evidence="15">
    <location>
        <position position="288"/>
    </location>
    <ligand>
        <name>Mg(2+)</name>
        <dbReference type="ChEBI" id="CHEBI:18420"/>
        <label>1</label>
    </ligand>
</feature>
<feature type="binding site" evidence="15">
    <location>
        <position position="290"/>
    </location>
    <ligand>
        <name>Mg(2+)</name>
        <dbReference type="ChEBI" id="CHEBI:18420"/>
        <label>2</label>
    </ligand>
</feature>
<dbReference type="Pfam" id="PF01820">
    <property type="entry name" value="Dala_Dala_lig_N"/>
    <property type="match status" value="1"/>
</dbReference>
<evidence type="ECO:0000256" key="11">
    <source>
        <dbReference type="ARBA" id="ARBA00023316"/>
    </source>
</evidence>
<evidence type="ECO:0000256" key="9">
    <source>
        <dbReference type="ARBA" id="ARBA00022960"/>
    </source>
</evidence>
<evidence type="ECO:0000256" key="13">
    <source>
        <dbReference type="HAMAP-Rule" id="MF_00047"/>
    </source>
</evidence>
<feature type="active site" evidence="14">
    <location>
        <position position="299"/>
    </location>
</feature>
<dbReference type="InterPro" id="IPR016185">
    <property type="entry name" value="PreATP-grasp_dom_sf"/>
</dbReference>
<dbReference type="Pfam" id="PF07478">
    <property type="entry name" value="Dala_Dala_lig_C"/>
    <property type="match status" value="1"/>
</dbReference>
<keyword evidence="7 16" id="KW-0547">Nucleotide-binding</keyword>
<comment type="subcellular location">
    <subcellularLocation>
        <location evidence="2 13">Cytoplasm</location>
    </subcellularLocation>
</comment>
<dbReference type="UniPathway" id="UPA00219"/>
<keyword evidence="8 16" id="KW-0067">ATP-binding</keyword>
<name>A0A0B7IBW6_9FLAO</name>
<dbReference type="InterPro" id="IPR011127">
    <property type="entry name" value="Dala_Dala_lig_N"/>
</dbReference>
<keyword evidence="15" id="KW-0464">Manganese</keyword>
<keyword evidence="19" id="KW-1185">Reference proteome</keyword>
<dbReference type="HAMAP" id="MF_00047">
    <property type="entry name" value="Dala_Dala_lig"/>
    <property type="match status" value="1"/>
</dbReference>
<sequence>MKKKIAVVMGGYSGECGVSLKSGQLILQNLDKEKYEVFEVHILNEGWFLIDKSGGKSFSINKGDFSATKDGEKITFDLVVNTIHGTPGEDGQLQAYWKLIGIPYTGCDFYQSALTFNKRDTLSVLAKFNIPKAKSIYASKKDKLDFNLISKELGLPLFVKANRSGSSLGVSKVRTSAEFEEALLNAFQVDDEILIESFLSGREISVGVMRLNGKTTVMGHTEIISENDFFDYEAKYLGKSKEITPALLSDELIERIDGLTIKIYDILNMKGFSRIDYIIMDNIPHFIEINTNPGLSPQSIFPQQVAHKGLNFSDLLDSEINSALSN</sequence>